<proteinExistence type="predicted"/>
<accession>A0AAE8SZL1</accession>
<dbReference type="InterPro" id="IPR056125">
    <property type="entry name" value="DUF7708"/>
</dbReference>
<dbReference type="Gene3D" id="3.40.50.300">
    <property type="entry name" value="P-loop containing nucleotide triphosphate hydrolases"/>
    <property type="match status" value="1"/>
</dbReference>
<keyword evidence="1" id="KW-0677">Repeat</keyword>
<dbReference type="Proteomes" id="UP001187682">
    <property type="component" value="Unassembled WGS sequence"/>
</dbReference>
<comment type="caution">
    <text evidence="3">The sequence shown here is derived from an EMBL/GenBank/DDBJ whole genome shotgun (WGS) entry which is preliminary data.</text>
</comment>
<sequence length="831" mass="94624">MSSSAPCPDPAPRPDPAEAAFNKAIREFKIGLKNEALYSEILATTSADQVYDLTDALQKDQTKANHLRNLAKIQPYLNRLEGYCGAIDTFVQAKPEILALVWGPVKLLLQWASNLTKPLDALINTLGEIGRLLPEFRRSAEMFGFNDLLALFFQDMLDFYLITLKFFEFQAFFEALWPKRKQKIEGVIDRITRHTTMLRNDVRLEHIQEEYNHRASSMEHFENLDKATRRTEYGVLERNVAPTFYDAKLDKLRGSFCKGTGSWLLSDTHMGKWLEATEDSSKAIWLRGIPGAGKTFLAAGLVDELRSKSSAGRVIFTFLSHALRDTTSALSVIHSLIFQLTRDDSFLQDVVCEVSRGTLCSDLSAATDILIKLLPCSGRVHIIIDGLDEVDEKERVRLLEEMLRVSEKSDEARILVSCRAEHDLKALLQPRSTEIRVDTRNMDGIQAYVTDYYSRWFQSHDFDPEEKEEFVSLFSPIAGRAKGMFMYARLILKNLEYFNTIDEVRDELRVLPTDLDDAYGRIFSRVNEKLPSKTVRDKARRILGWIGCSPMPMTIQELEQALSIRVGDYDQIPKGYSTLNIVHLCGPVVEVVDDEVQFVHFTAKQYFFSRQIANSLDTSQYTLGLAQSCITYLCQAHHDPHIDEIQFERYLVAGVYRLHHFATGTWFRLIELYFRSNKIDIDSLECSELFDLLRCMLDRRVNAVYIPSDVEPELPSLKLFKNVPPEVYNLLYREALFHQKSAANLFKLGIEPSTKWLACQLGTRPMPIDDRISSTIVMLYNVTMGLDLSNALSWAASIIEQALRANNFGKPTAEITTDLGGATFQLASTPR</sequence>
<evidence type="ECO:0000313" key="4">
    <source>
        <dbReference type="Proteomes" id="UP001187682"/>
    </source>
</evidence>
<evidence type="ECO:0000256" key="1">
    <source>
        <dbReference type="ARBA" id="ARBA00022737"/>
    </source>
</evidence>
<dbReference type="SUPFAM" id="SSF52540">
    <property type="entry name" value="P-loop containing nucleoside triphosphate hydrolases"/>
    <property type="match status" value="1"/>
</dbReference>
<keyword evidence="4" id="KW-1185">Reference proteome</keyword>
<dbReference type="InterPro" id="IPR054471">
    <property type="entry name" value="GPIID_WHD"/>
</dbReference>
<dbReference type="InterPro" id="IPR007111">
    <property type="entry name" value="NACHT_NTPase"/>
</dbReference>
<reference evidence="3" key="1">
    <citation type="submission" date="2018-03" db="EMBL/GenBank/DDBJ databases">
        <authorList>
            <person name="Guldener U."/>
        </authorList>
    </citation>
    <scope>NUCLEOTIDE SEQUENCE</scope>
</reference>
<feature type="domain" description="NACHT" evidence="2">
    <location>
        <begin position="282"/>
        <end position="419"/>
    </location>
</feature>
<dbReference type="Pfam" id="PF24883">
    <property type="entry name" value="NPHP3_N"/>
    <property type="match status" value="1"/>
</dbReference>
<dbReference type="Pfam" id="PF24809">
    <property type="entry name" value="DUF7708"/>
    <property type="match status" value="1"/>
</dbReference>
<dbReference type="InterPro" id="IPR027417">
    <property type="entry name" value="P-loop_NTPase"/>
</dbReference>
<dbReference type="EMBL" id="ONZQ02000017">
    <property type="protein sequence ID" value="SPO06913.1"/>
    <property type="molecule type" value="Genomic_DNA"/>
</dbReference>
<evidence type="ECO:0000313" key="3">
    <source>
        <dbReference type="EMBL" id="SPO06913.1"/>
    </source>
</evidence>
<protein>
    <submittedName>
        <fullName evidence="3">Related to NACHT domain protein</fullName>
    </submittedName>
</protein>
<dbReference type="PROSITE" id="PS50837">
    <property type="entry name" value="NACHT"/>
    <property type="match status" value="1"/>
</dbReference>
<dbReference type="PANTHER" id="PTHR10039">
    <property type="entry name" value="AMELOGENIN"/>
    <property type="match status" value="1"/>
</dbReference>
<organism evidence="3 4">
    <name type="scientific">Cephalotrichum gorgonifer</name>
    <dbReference type="NCBI Taxonomy" id="2041049"/>
    <lineage>
        <taxon>Eukaryota</taxon>
        <taxon>Fungi</taxon>
        <taxon>Dikarya</taxon>
        <taxon>Ascomycota</taxon>
        <taxon>Pezizomycotina</taxon>
        <taxon>Sordariomycetes</taxon>
        <taxon>Hypocreomycetidae</taxon>
        <taxon>Microascales</taxon>
        <taxon>Microascaceae</taxon>
        <taxon>Cephalotrichum</taxon>
    </lineage>
</organism>
<evidence type="ECO:0000259" key="2">
    <source>
        <dbReference type="PROSITE" id="PS50837"/>
    </source>
</evidence>
<gene>
    <name evidence="3" type="ORF">DNG_09607</name>
</gene>
<name>A0AAE8SZL1_9PEZI</name>
<dbReference type="AlphaFoldDB" id="A0AAE8SZL1"/>
<dbReference type="Pfam" id="PF22939">
    <property type="entry name" value="WHD_GPIID"/>
    <property type="match status" value="1"/>
</dbReference>
<dbReference type="InterPro" id="IPR056884">
    <property type="entry name" value="NPHP3-like_N"/>
</dbReference>
<dbReference type="PANTHER" id="PTHR10039:SF14">
    <property type="entry name" value="NACHT DOMAIN-CONTAINING PROTEIN"/>
    <property type="match status" value="1"/>
</dbReference>